<organism evidence="3 4">
    <name type="scientific">Prevotella illustrans</name>
    <dbReference type="NCBI Taxonomy" id="2800387"/>
    <lineage>
        <taxon>Bacteria</taxon>
        <taxon>Pseudomonadati</taxon>
        <taxon>Bacteroidota</taxon>
        <taxon>Bacteroidia</taxon>
        <taxon>Bacteroidales</taxon>
        <taxon>Prevotellaceae</taxon>
        <taxon>Prevotella</taxon>
    </lineage>
</organism>
<feature type="signal peptide" evidence="1">
    <location>
        <begin position="1"/>
        <end position="18"/>
    </location>
</feature>
<dbReference type="Pfam" id="PF04200">
    <property type="entry name" value="Lipoprotein_17"/>
    <property type="match status" value="1"/>
</dbReference>
<keyword evidence="1" id="KW-0732">Signal</keyword>
<dbReference type="RefSeq" id="WP_107582084.1">
    <property type="nucleotide sequence ID" value="NZ_JAERMS010000037.1"/>
</dbReference>
<gene>
    <name evidence="3" type="ORF">JHU38_10000</name>
</gene>
<name>A0ABS3M7Q0_9BACT</name>
<keyword evidence="4" id="KW-1185">Reference proteome</keyword>
<reference evidence="3 4" key="1">
    <citation type="submission" date="2021-01" db="EMBL/GenBank/DDBJ databases">
        <title>Prevotella A2931 sp. nov.</title>
        <authorList>
            <person name="Buhl M."/>
            <person name="Oberhettinger P."/>
        </authorList>
    </citation>
    <scope>NUCLEOTIDE SEQUENCE [LARGE SCALE GENOMIC DNA]</scope>
    <source>
        <strain evidence="3 4">A2931</strain>
    </source>
</reference>
<feature type="chain" id="PRO_5047015315" description="Lipoprotein-associated type-17 domain-containing protein" evidence="1">
    <location>
        <begin position="19"/>
        <end position="456"/>
    </location>
</feature>
<dbReference type="PROSITE" id="PS51257">
    <property type="entry name" value="PROKAR_LIPOPROTEIN"/>
    <property type="match status" value="1"/>
</dbReference>
<accession>A0ABS3M7Q0</accession>
<evidence type="ECO:0000259" key="2">
    <source>
        <dbReference type="Pfam" id="PF04200"/>
    </source>
</evidence>
<evidence type="ECO:0000313" key="4">
    <source>
        <dbReference type="Proteomes" id="UP000664265"/>
    </source>
</evidence>
<feature type="domain" description="Lipoprotein-associated type-17" evidence="2">
    <location>
        <begin position="78"/>
        <end position="118"/>
    </location>
</feature>
<evidence type="ECO:0000256" key="1">
    <source>
        <dbReference type="SAM" id="SignalP"/>
    </source>
</evidence>
<proteinExistence type="predicted"/>
<evidence type="ECO:0000313" key="3">
    <source>
        <dbReference type="EMBL" id="MBO1364096.1"/>
    </source>
</evidence>
<dbReference type="Proteomes" id="UP000664265">
    <property type="component" value="Unassembled WGS sequence"/>
</dbReference>
<dbReference type="InterPro" id="IPR007326">
    <property type="entry name" value="Lipoprotein-assoc_dom"/>
</dbReference>
<comment type="caution">
    <text evidence="3">The sequence shown here is derived from an EMBL/GenBank/DDBJ whole genome shotgun (WGS) entry which is preliminary data.</text>
</comment>
<dbReference type="EMBL" id="JAERMS010000037">
    <property type="protein sequence ID" value="MBO1364096.1"/>
    <property type="molecule type" value="Genomic_DNA"/>
</dbReference>
<sequence>MKKVLLIVALCAMMSACGKDESGDNEKKPPTPPQTEIREVKDEKLVEYFGLSKSLTVYQALEKIKAASGVKTIGGREISVNSVTEVSRDEQEGSFAVKVAGSVAGKLFEKTATFTGFARKPADELMAKRVVATWKSGVDYQKDFDFDALYRLKDASKFTTNYWAQFIDLTSSTPDGTVHYTFTPEDLAKTTITNVKYTSANSQGGTISFTVTYNGIKGNTGSGVHGAPSLLFDKTLYYQNQVPVNTEAAKTLYMHGVYENLAVFYTELLQYDKDKFVPQIAHKVKDDSNNTISVTLKLLANDGKETELAQFDRTLGGFKPLTDLKSDLLLANSVELGQYFGKKFRSSADGDKLSQMEQYPVKAWIGMAQKSIRRGGNSIELTAEQVKGSNGSSLVTVWKPMSGQGSNLDIYLSNPIFEVTEARKEGNFLYLKLKLRAVNETSLDDVTPALTVHLLQ</sequence>
<protein>
    <recommendedName>
        <fullName evidence="2">Lipoprotein-associated type-17 domain-containing protein</fullName>
    </recommendedName>
</protein>